<reference evidence="2 3" key="1">
    <citation type="submission" date="2024-02" db="EMBL/GenBank/DDBJ databases">
        <title>Chromosome-scale genome assembly of the rough periwinkle Littorina saxatilis.</title>
        <authorList>
            <person name="De Jode A."/>
            <person name="Faria R."/>
            <person name="Formenti G."/>
            <person name="Sims Y."/>
            <person name="Smith T.P."/>
            <person name="Tracey A."/>
            <person name="Wood J.M.D."/>
            <person name="Zagrodzka Z.B."/>
            <person name="Johannesson K."/>
            <person name="Butlin R.K."/>
            <person name="Leder E.H."/>
        </authorList>
    </citation>
    <scope>NUCLEOTIDE SEQUENCE [LARGE SCALE GENOMIC DNA]</scope>
    <source>
        <strain evidence="2">Snail1</strain>
        <tissue evidence="2">Muscle</tissue>
    </source>
</reference>
<organism evidence="2 3">
    <name type="scientific">Littorina saxatilis</name>
    <dbReference type="NCBI Taxonomy" id="31220"/>
    <lineage>
        <taxon>Eukaryota</taxon>
        <taxon>Metazoa</taxon>
        <taxon>Spiralia</taxon>
        <taxon>Lophotrochozoa</taxon>
        <taxon>Mollusca</taxon>
        <taxon>Gastropoda</taxon>
        <taxon>Caenogastropoda</taxon>
        <taxon>Littorinimorpha</taxon>
        <taxon>Littorinoidea</taxon>
        <taxon>Littorinidae</taxon>
        <taxon>Littorina</taxon>
    </lineage>
</organism>
<dbReference type="AlphaFoldDB" id="A0AAN9C0L0"/>
<name>A0AAN9C0L0_9CAEN</name>
<dbReference type="EMBL" id="JBAMIC010000001">
    <property type="protein sequence ID" value="KAK7115147.1"/>
    <property type="molecule type" value="Genomic_DNA"/>
</dbReference>
<dbReference type="Gene3D" id="3.40.50.720">
    <property type="entry name" value="NAD(P)-binding Rossmann-like Domain"/>
    <property type="match status" value="1"/>
</dbReference>
<comment type="caution">
    <text evidence="2">The sequence shown here is derived from an EMBL/GenBank/DDBJ whole genome shotgun (WGS) entry which is preliminary data.</text>
</comment>
<dbReference type="GO" id="GO:0016491">
    <property type="term" value="F:oxidoreductase activity"/>
    <property type="evidence" value="ECO:0007669"/>
    <property type="project" value="UniProtKB-KW"/>
</dbReference>
<proteinExistence type="predicted"/>
<gene>
    <name evidence="2" type="ORF">V1264_001076</name>
</gene>
<dbReference type="Proteomes" id="UP001374579">
    <property type="component" value="Unassembled WGS sequence"/>
</dbReference>
<dbReference type="Pfam" id="PF13561">
    <property type="entry name" value="adh_short_C2"/>
    <property type="match status" value="1"/>
</dbReference>
<dbReference type="PROSITE" id="PS00061">
    <property type="entry name" value="ADH_SHORT"/>
    <property type="match status" value="1"/>
</dbReference>
<accession>A0AAN9C0L0</accession>
<keyword evidence="1" id="KW-0560">Oxidoreductase</keyword>
<dbReference type="PANTHER" id="PTHR43975:SF2">
    <property type="entry name" value="EG:BACR7A4.14 PROTEIN-RELATED"/>
    <property type="match status" value="1"/>
</dbReference>
<dbReference type="InterPro" id="IPR036291">
    <property type="entry name" value="NAD(P)-bd_dom_sf"/>
</dbReference>
<evidence type="ECO:0000313" key="2">
    <source>
        <dbReference type="EMBL" id="KAK7115147.1"/>
    </source>
</evidence>
<dbReference type="SUPFAM" id="SSF51735">
    <property type="entry name" value="NAD(P)-binding Rossmann-fold domains"/>
    <property type="match status" value="1"/>
</dbReference>
<dbReference type="InterPro" id="IPR020904">
    <property type="entry name" value="Sc_DH/Rdtase_CS"/>
</dbReference>
<keyword evidence="3" id="KW-1185">Reference proteome</keyword>
<dbReference type="PANTHER" id="PTHR43975">
    <property type="entry name" value="ZGC:101858"/>
    <property type="match status" value="1"/>
</dbReference>
<dbReference type="PRINTS" id="PR00081">
    <property type="entry name" value="GDHRDH"/>
</dbReference>
<dbReference type="InterPro" id="IPR002347">
    <property type="entry name" value="SDR_fam"/>
</dbReference>
<dbReference type="PRINTS" id="PR00080">
    <property type="entry name" value="SDRFAMILY"/>
</dbReference>
<evidence type="ECO:0000313" key="3">
    <source>
        <dbReference type="Proteomes" id="UP001374579"/>
    </source>
</evidence>
<dbReference type="FunFam" id="3.40.50.720:FF:000084">
    <property type="entry name" value="Short-chain dehydrogenase reductase"/>
    <property type="match status" value="1"/>
</dbReference>
<evidence type="ECO:0000256" key="1">
    <source>
        <dbReference type="ARBA" id="ARBA00023002"/>
    </source>
</evidence>
<protein>
    <submittedName>
        <fullName evidence="2">Uncharacterized protein</fullName>
    </submittedName>
</protein>
<sequence>MDEFKGKVILITGSSSGLGAGTAVHFAARGARLSLTGLGDTDLKRVASKCVEAGLTEKDVLTTVGDLTDDAFRSQLVTKTVDTFGQLDVLVNVAGRVLSGQVSDPGMDSYHALFDLNLTAHVALTKLAVPHLLKVKGNIVNMSSIYSLFPVPGVGAYCMTKAALDMFTKVLAMELAPKGVRVNSVNPGLCRTEILQGFGFDNDQIKTYYEDYAKTCPVGRVGEPEDIARAVAFLASDNSSFITGEVLVVDGGGRYAAKDIKN</sequence>
<dbReference type="NCBIfam" id="NF005559">
    <property type="entry name" value="PRK07231.1"/>
    <property type="match status" value="1"/>
</dbReference>